<dbReference type="EMBL" id="JACEIK010001208">
    <property type="protein sequence ID" value="MCD7467206.1"/>
    <property type="molecule type" value="Genomic_DNA"/>
</dbReference>
<feature type="non-terminal residue" evidence="1">
    <location>
        <position position="1"/>
    </location>
</feature>
<evidence type="ECO:0000313" key="2">
    <source>
        <dbReference type="Proteomes" id="UP000823775"/>
    </source>
</evidence>
<name>A0ABS8T8N1_DATST</name>
<gene>
    <name evidence="1" type="ORF">HAX54_004491</name>
</gene>
<sequence>NNEKEERHAPMSNMEKLILEHMEQLTVLANTQEEPHVEGRIKVRQEIDQLGSSIHNPQGLLKEKVEASEAQLQSIVDINQCMEQEEESQPLDYSLLVDVDVDEVDKSEDVKHNAIFELGRIGLHSKYFLTLCLVGNPEIEPSKPMEKCVDEE</sequence>
<dbReference type="Proteomes" id="UP000823775">
    <property type="component" value="Unassembled WGS sequence"/>
</dbReference>
<keyword evidence="2" id="KW-1185">Reference proteome</keyword>
<accession>A0ABS8T8N1</accession>
<proteinExistence type="predicted"/>
<organism evidence="1 2">
    <name type="scientific">Datura stramonium</name>
    <name type="common">Jimsonweed</name>
    <name type="synonym">Common thornapple</name>
    <dbReference type="NCBI Taxonomy" id="4076"/>
    <lineage>
        <taxon>Eukaryota</taxon>
        <taxon>Viridiplantae</taxon>
        <taxon>Streptophyta</taxon>
        <taxon>Embryophyta</taxon>
        <taxon>Tracheophyta</taxon>
        <taxon>Spermatophyta</taxon>
        <taxon>Magnoliopsida</taxon>
        <taxon>eudicotyledons</taxon>
        <taxon>Gunneridae</taxon>
        <taxon>Pentapetalae</taxon>
        <taxon>asterids</taxon>
        <taxon>lamiids</taxon>
        <taxon>Solanales</taxon>
        <taxon>Solanaceae</taxon>
        <taxon>Solanoideae</taxon>
        <taxon>Datureae</taxon>
        <taxon>Datura</taxon>
    </lineage>
</organism>
<reference evidence="1 2" key="1">
    <citation type="journal article" date="2021" name="BMC Genomics">
        <title>Datura genome reveals duplications of psychoactive alkaloid biosynthetic genes and high mutation rate following tissue culture.</title>
        <authorList>
            <person name="Rajewski A."/>
            <person name="Carter-House D."/>
            <person name="Stajich J."/>
            <person name="Litt A."/>
        </authorList>
    </citation>
    <scope>NUCLEOTIDE SEQUENCE [LARGE SCALE GENOMIC DNA]</scope>
    <source>
        <strain evidence="1">AR-01</strain>
    </source>
</reference>
<comment type="caution">
    <text evidence="1">The sequence shown here is derived from an EMBL/GenBank/DDBJ whole genome shotgun (WGS) entry which is preliminary data.</text>
</comment>
<protein>
    <submittedName>
        <fullName evidence="1">Uncharacterized protein</fullName>
    </submittedName>
</protein>
<evidence type="ECO:0000313" key="1">
    <source>
        <dbReference type="EMBL" id="MCD7467206.1"/>
    </source>
</evidence>